<dbReference type="PANTHER" id="PTHR30136">
    <property type="entry name" value="HELIX-TURN-HELIX TRANSCRIPTIONAL REGULATOR, ICLR FAMILY"/>
    <property type="match status" value="1"/>
</dbReference>
<dbReference type="STRING" id="1384049.CD29_14295"/>
<keyword evidence="1" id="KW-0805">Transcription regulation</keyword>
<evidence type="ECO:0000256" key="3">
    <source>
        <dbReference type="ARBA" id="ARBA00023163"/>
    </source>
</evidence>
<evidence type="ECO:0000259" key="5">
    <source>
        <dbReference type="PROSITE" id="PS51078"/>
    </source>
</evidence>
<dbReference type="InterPro" id="IPR036390">
    <property type="entry name" value="WH_DNA-bd_sf"/>
</dbReference>
<reference evidence="6 7" key="1">
    <citation type="submission" date="2014-02" db="EMBL/GenBank/DDBJ databases">
        <title>Draft genome sequence of Lysinibacillus manganicus DSM 26584T.</title>
        <authorList>
            <person name="Zhang F."/>
            <person name="Wang G."/>
            <person name="Zhang L."/>
        </authorList>
    </citation>
    <scope>NUCLEOTIDE SEQUENCE [LARGE SCALE GENOMIC DNA]</scope>
    <source>
        <strain evidence="6 7">DSM 26584</strain>
    </source>
</reference>
<proteinExistence type="predicted"/>
<feature type="domain" description="IclR-ED" evidence="5">
    <location>
        <begin position="66"/>
        <end position="249"/>
    </location>
</feature>
<keyword evidence="3" id="KW-0804">Transcription</keyword>
<dbReference type="SMART" id="SM00346">
    <property type="entry name" value="HTH_ICLR"/>
    <property type="match status" value="1"/>
</dbReference>
<dbReference type="Proteomes" id="UP000030416">
    <property type="component" value="Unassembled WGS sequence"/>
</dbReference>
<dbReference type="GO" id="GO:0045892">
    <property type="term" value="P:negative regulation of DNA-templated transcription"/>
    <property type="evidence" value="ECO:0007669"/>
    <property type="project" value="UniProtKB-ARBA"/>
</dbReference>
<evidence type="ECO:0008006" key="8">
    <source>
        <dbReference type="Google" id="ProtNLM"/>
    </source>
</evidence>
<keyword evidence="7" id="KW-1185">Reference proteome</keyword>
<dbReference type="GO" id="GO:0003677">
    <property type="term" value="F:DNA binding"/>
    <property type="evidence" value="ECO:0007669"/>
    <property type="project" value="UniProtKB-KW"/>
</dbReference>
<gene>
    <name evidence="6" type="ORF">CD29_14295</name>
</gene>
<dbReference type="InterPro" id="IPR036388">
    <property type="entry name" value="WH-like_DNA-bd_sf"/>
</dbReference>
<dbReference type="SUPFAM" id="SSF46785">
    <property type="entry name" value="Winged helix' DNA-binding domain"/>
    <property type="match status" value="1"/>
</dbReference>
<name>A0A0A3I278_9BACL</name>
<dbReference type="eggNOG" id="COG1414">
    <property type="taxonomic scope" value="Bacteria"/>
</dbReference>
<dbReference type="InterPro" id="IPR029016">
    <property type="entry name" value="GAF-like_dom_sf"/>
</dbReference>
<evidence type="ECO:0000256" key="2">
    <source>
        <dbReference type="ARBA" id="ARBA00023125"/>
    </source>
</evidence>
<dbReference type="InterPro" id="IPR005471">
    <property type="entry name" value="Tscrpt_reg_IclR_N"/>
</dbReference>
<comment type="caution">
    <text evidence="6">The sequence shown here is derived from an EMBL/GenBank/DDBJ whole genome shotgun (WGS) entry which is preliminary data.</text>
</comment>
<protein>
    <recommendedName>
        <fullName evidence="8">IclR family transcriptional regulator</fullName>
    </recommendedName>
</protein>
<dbReference type="InterPro" id="IPR014757">
    <property type="entry name" value="Tscrpt_reg_IclR_C"/>
</dbReference>
<dbReference type="PANTHER" id="PTHR30136:SF35">
    <property type="entry name" value="HTH-TYPE TRANSCRIPTIONAL REGULATOR RV1719"/>
    <property type="match status" value="1"/>
</dbReference>
<dbReference type="Pfam" id="PF01614">
    <property type="entry name" value="IclR_C"/>
    <property type="match status" value="1"/>
</dbReference>
<dbReference type="Pfam" id="PF09339">
    <property type="entry name" value="HTH_IclR"/>
    <property type="match status" value="1"/>
</dbReference>
<sequence length="255" mass="28984">MTNNVNDKVLLVLEAICDEKSGLTYSDIVNRLSLPKSTTHRILDSLKRMNYISFDAKTERYSTGLKIIELGVKGLQQQELVDVSIDFLKKLTEITNETSFLSILIEPNEIIHIYKVESSYSIRTGADLGIRRPFYATAVGKIIVAHLNDDQIHEIVKSTQYSSFTKNTMTDPTFLIEELRRVKKMGYCMDDEEIELGLTCFAVPVFNWTDNVIAAISVGGPTDRMKSKEHLIVSELQKTSIEISKWLGYHRETVQ</sequence>
<evidence type="ECO:0000313" key="7">
    <source>
        <dbReference type="Proteomes" id="UP000030416"/>
    </source>
</evidence>
<evidence type="ECO:0000259" key="4">
    <source>
        <dbReference type="PROSITE" id="PS51077"/>
    </source>
</evidence>
<keyword evidence="2" id="KW-0238">DNA-binding</keyword>
<dbReference type="EMBL" id="JPVN01000017">
    <property type="protein sequence ID" value="KGR77620.1"/>
    <property type="molecule type" value="Genomic_DNA"/>
</dbReference>
<dbReference type="InterPro" id="IPR050707">
    <property type="entry name" value="HTH_MetabolicPath_Reg"/>
</dbReference>
<dbReference type="Gene3D" id="1.10.10.10">
    <property type="entry name" value="Winged helix-like DNA-binding domain superfamily/Winged helix DNA-binding domain"/>
    <property type="match status" value="1"/>
</dbReference>
<evidence type="ECO:0000313" key="6">
    <source>
        <dbReference type="EMBL" id="KGR77620.1"/>
    </source>
</evidence>
<dbReference type="AlphaFoldDB" id="A0A0A3I278"/>
<dbReference type="SUPFAM" id="SSF55781">
    <property type="entry name" value="GAF domain-like"/>
    <property type="match status" value="1"/>
</dbReference>
<dbReference type="Gene3D" id="3.30.450.40">
    <property type="match status" value="1"/>
</dbReference>
<dbReference type="GO" id="GO:0003700">
    <property type="term" value="F:DNA-binding transcription factor activity"/>
    <property type="evidence" value="ECO:0007669"/>
    <property type="project" value="TreeGrafter"/>
</dbReference>
<evidence type="ECO:0000256" key="1">
    <source>
        <dbReference type="ARBA" id="ARBA00023015"/>
    </source>
</evidence>
<accession>A0A0A3I278</accession>
<dbReference type="PROSITE" id="PS51077">
    <property type="entry name" value="HTH_ICLR"/>
    <property type="match status" value="1"/>
</dbReference>
<feature type="domain" description="HTH iclR-type" evidence="4">
    <location>
        <begin position="3"/>
        <end position="65"/>
    </location>
</feature>
<dbReference type="PROSITE" id="PS51078">
    <property type="entry name" value="ICLR_ED"/>
    <property type="match status" value="1"/>
</dbReference>
<organism evidence="6 7">
    <name type="scientific">Ureibacillus manganicus DSM 26584</name>
    <dbReference type="NCBI Taxonomy" id="1384049"/>
    <lineage>
        <taxon>Bacteria</taxon>
        <taxon>Bacillati</taxon>
        <taxon>Bacillota</taxon>
        <taxon>Bacilli</taxon>
        <taxon>Bacillales</taxon>
        <taxon>Caryophanaceae</taxon>
        <taxon>Ureibacillus</taxon>
    </lineage>
</organism>